<accession>A0A4V6MTU1</accession>
<organism evidence="2 3">
    <name type="scientific">Pedobacter kyonggii</name>
    <dbReference type="NCBI Taxonomy" id="1926871"/>
    <lineage>
        <taxon>Bacteria</taxon>
        <taxon>Pseudomonadati</taxon>
        <taxon>Bacteroidota</taxon>
        <taxon>Sphingobacteriia</taxon>
        <taxon>Sphingobacteriales</taxon>
        <taxon>Sphingobacteriaceae</taxon>
        <taxon>Pedobacter</taxon>
    </lineage>
</organism>
<evidence type="ECO:0000259" key="1">
    <source>
        <dbReference type="PROSITE" id="PS50164"/>
    </source>
</evidence>
<proteinExistence type="predicted"/>
<dbReference type="Gene3D" id="3.40.1440.10">
    <property type="entry name" value="GIY-YIG endonuclease"/>
    <property type="match status" value="1"/>
</dbReference>
<dbReference type="InterPro" id="IPR035901">
    <property type="entry name" value="GIY-YIG_endonuc_sf"/>
</dbReference>
<protein>
    <submittedName>
        <fullName evidence="2">GIY-YIG nuclease family protein</fullName>
    </submittedName>
</protein>
<dbReference type="AlphaFoldDB" id="A0A4V6MTU1"/>
<feature type="domain" description="GIY-YIG" evidence="1">
    <location>
        <begin position="1"/>
        <end position="76"/>
    </location>
</feature>
<name>A0A4V6MTU1_9SPHI</name>
<dbReference type="EMBL" id="SIXF01000029">
    <property type="protein sequence ID" value="TBO40085.1"/>
    <property type="molecule type" value="Genomic_DNA"/>
</dbReference>
<dbReference type="InterPro" id="IPR000305">
    <property type="entry name" value="GIY-YIG_endonuc"/>
</dbReference>
<keyword evidence="3" id="KW-1185">Reference proteome</keyword>
<dbReference type="PROSITE" id="PS50164">
    <property type="entry name" value="GIY_YIG"/>
    <property type="match status" value="1"/>
</dbReference>
<dbReference type="RefSeq" id="WP_131031937.1">
    <property type="nucleotide sequence ID" value="NZ_SIXF01000029.1"/>
</dbReference>
<dbReference type="Pfam" id="PF01541">
    <property type="entry name" value="GIY-YIG"/>
    <property type="match status" value="1"/>
</dbReference>
<dbReference type="CDD" id="cd10449">
    <property type="entry name" value="GIY-YIG_SLX1_like"/>
    <property type="match status" value="1"/>
</dbReference>
<dbReference type="OrthoDB" id="677560at2"/>
<dbReference type="Proteomes" id="UP000291819">
    <property type="component" value="Unassembled WGS sequence"/>
</dbReference>
<gene>
    <name evidence="2" type="ORF">EYS08_20805</name>
</gene>
<sequence length="83" mass="9747">MFYTYILFSKISDKYYIGSTINPNGTVKKHNTNHSGFTGHTGDWFIVWFEIFDNLRDARIKESQIKKWKSRVMIEKLIASIGL</sequence>
<reference evidence="2 3" key="1">
    <citation type="submission" date="2019-02" db="EMBL/GenBank/DDBJ databases">
        <title>Pedobacter kyonggii whole genome sequence analysis.</title>
        <authorList>
            <person name="Dahal R.H."/>
        </authorList>
    </citation>
    <scope>NUCLEOTIDE SEQUENCE [LARGE SCALE GENOMIC DNA]</scope>
    <source>
        <strain evidence="2 3">K-4-11-1</strain>
    </source>
</reference>
<comment type="caution">
    <text evidence="2">The sequence shown here is derived from an EMBL/GenBank/DDBJ whole genome shotgun (WGS) entry which is preliminary data.</text>
</comment>
<dbReference type="SUPFAM" id="SSF82771">
    <property type="entry name" value="GIY-YIG endonuclease"/>
    <property type="match status" value="1"/>
</dbReference>
<evidence type="ECO:0000313" key="3">
    <source>
        <dbReference type="Proteomes" id="UP000291819"/>
    </source>
</evidence>
<evidence type="ECO:0000313" key="2">
    <source>
        <dbReference type="EMBL" id="TBO40085.1"/>
    </source>
</evidence>